<proteinExistence type="predicted"/>
<name>A0ABY7CQ63_9BASI</name>
<organism evidence="3 4">
    <name type="scientific">Puccinia triticina</name>
    <dbReference type="NCBI Taxonomy" id="208348"/>
    <lineage>
        <taxon>Eukaryota</taxon>
        <taxon>Fungi</taxon>
        <taxon>Dikarya</taxon>
        <taxon>Basidiomycota</taxon>
        <taxon>Pucciniomycotina</taxon>
        <taxon>Pucciniomycetes</taxon>
        <taxon>Pucciniales</taxon>
        <taxon>Pucciniaceae</taxon>
        <taxon>Puccinia</taxon>
    </lineage>
</organism>
<keyword evidence="2" id="KW-0732">Signal</keyword>
<dbReference type="EMBL" id="CP110427">
    <property type="protein sequence ID" value="WAQ86602.1"/>
    <property type="molecule type" value="Genomic_DNA"/>
</dbReference>
<feature type="signal peptide" evidence="2">
    <location>
        <begin position="1"/>
        <end position="19"/>
    </location>
</feature>
<dbReference type="Proteomes" id="UP001164743">
    <property type="component" value="Chromosome 7A"/>
</dbReference>
<feature type="chain" id="PRO_5045229291" evidence="2">
    <location>
        <begin position="20"/>
        <end position="287"/>
    </location>
</feature>
<evidence type="ECO:0000313" key="3">
    <source>
        <dbReference type="EMBL" id="WAQ86602.1"/>
    </source>
</evidence>
<sequence length="287" mass="31730">MVQIHYPLAFLGGLIACHAMRDICGPAESGRLSCEEPQVRRSGGQDLWCDLSMSSRIKRPEHMRQTLFAQVDHRPNTDLHRLSETTKDHSHADLGAQQQTRYHRPGLVECLHSSPSVARSVRSPDGHGGKREWPSTHADCNLNCGPETQESATTVPLACFQDPSSKPQLKNEKQRSDLLGNFLESSYMEEAMGEGSGKRGGKVPCQALRSDAKKRIGGSMANSRIGKAPDANVVGPLVKKPRIISEVGAQNSDHDNIYWEQAKIERQSMGQSRELRGLVIIRAHQQL</sequence>
<feature type="compositionally biased region" description="Basic and acidic residues" evidence="1">
    <location>
        <begin position="122"/>
        <end position="134"/>
    </location>
</feature>
<feature type="region of interest" description="Disordered" evidence="1">
    <location>
        <begin position="115"/>
        <end position="135"/>
    </location>
</feature>
<dbReference type="RefSeq" id="XP_053022157.1">
    <property type="nucleotide sequence ID" value="XM_053170924.1"/>
</dbReference>
<evidence type="ECO:0000313" key="4">
    <source>
        <dbReference type="Proteomes" id="UP001164743"/>
    </source>
</evidence>
<accession>A0ABY7CQ63</accession>
<keyword evidence="4" id="KW-1185">Reference proteome</keyword>
<evidence type="ECO:0000256" key="1">
    <source>
        <dbReference type="SAM" id="MobiDB-lite"/>
    </source>
</evidence>
<dbReference type="GeneID" id="77811819"/>
<reference evidence="3" key="1">
    <citation type="submission" date="2022-10" db="EMBL/GenBank/DDBJ databases">
        <title>Puccinia triticina Genome sequencing and assembly.</title>
        <authorList>
            <person name="Li C."/>
        </authorList>
    </citation>
    <scope>NUCLEOTIDE SEQUENCE</scope>
    <source>
        <strain evidence="3">Pt15</strain>
    </source>
</reference>
<evidence type="ECO:0000256" key="2">
    <source>
        <dbReference type="SAM" id="SignalP"/>
    </source>
</evidence>
<gene>
    <name evidence="3" type="ORF">PtA15_7A328</name>
</gene>
<protein>
    <submittedName>
        <fullName evidence="3">Uncharacterized protein</fullName>
    </submittedName>
</protein>